<feature type="transmembrane region" description="Helical" evidence="6">
    <location>
        <begin position="290"/>
        <end position="306"/>
    </location>
</feature>
<dbReference type="InterPro" id="IPR025405">
    <property type="entry name" value="DUF4131"/>
</dbReference>
<evidence type="ECO:0000256" key="1">
    <source>
        <dbReference type="ARBA" id="ARBA00004651"/>
    </source>
</evidence>
<dbReference type="OrthoDB" id="9761531at2"/>
<feature type="transmembrane region" description="Helical" evidence="6">
    <location>
        <begin position="451"/>
        <end position="471"/>
    </location>
</feature>
<organism evidence="9 10">
    <name type="scientific">Gelidibacter gilvus</name>
    <dbReference type="NCBI Taxonomy" id="59602"/>
    <lineage>
        <taxon>Bacteria</taxon>
        <taxon>Pseudomonadati</taxon>
        <taxon>Bacteroidota</taxon>
        <taxon>Flavobacteriia</taxon>
        <taxon>Flavobacteriales</taxon>
        <taxon>Flavobacteriaceae</taxon>
        <taxon>Gelidibacter</taxon>
    </lineage>
</organism>
<keyword evidence="3 6" id="KW-0812">Transmembrane</keyword>
<feature type="transmembrane region" description="Helical" evidence="6">
    <location>
        <begin position="507"/>
        <end position="526"/>
    </location>
</feature>
<protein>
    <submittedName>
        <fullName evidence="9">ComEC family competence protein</fullName>
    </submittedName>
</protein>
<dbReference type="EMBL" id="SDDZ01000005">
    <property type="protein sequence ID" value="RXJ49823.1"/>
    <property type="molecule type" value="Genomic_DNA"/>
</dbReference>
<dbReference type="InterPro" id="IPR004477">
    <property type="entry name" value="ComEC_N"/>
</dbReference>
<feature type="transmembrane region" description="Helical" evidence="6">
    <location>
        <begin position="340"/>
        <end position="369"/>
    </location>
</feature>
<evidence type="ECO:0000313" key="9">
    <source>
        <dbReference type="EMBL" id="RXJ49823.1"/>
    </source>
</evidence>
<dbReference type="RefSeq" id="WP_129017327.1">
    <property type="nucleotide sequence ID" value="NZ_SDDZ01000005.1"/>
</dbReference>
<dbReference type="Pfam" id="PF03772">
    <property type="entry name" value="Competence"/>
    <property type="match status" value="1"/>
</dbReference>
<feature type="transmembrane region" description="Helical" evidence="6">
    <location>
        <begin position="7"/>
        <end position="25"/>
    </location>
</feature>
<dbReference type="PANTHER" id="PTHR30619">
    <property type="entry name" value="DNA INTERNALIZATION/COMPETENCE PROTEIN COMEC/REC2"/>
    <property type="match status" value="1"/>
</dbReference>
<feature type="transmembrane region" description="Helical" evidence="6">
    <location>
        <begin position="58"/>
        <end position="78"/>
    </location>
</feature>
<evidence type="ECO:0000256" key="4">
    <source>
        <dbReference type="ARBA" id="ARBA00022989"/>
    </source>
</evidence>
<name>A0A4Q0XG22_9FLAO</name>
<feature type="transmembrane region" description="Helical" evidence="6">
    <location>
        <begin position="423"/>
        <end position="445"/>
    </location>
</feature>
<accession>A0A4Q0XG22</accession>
<keyword evidence="10" id="KW-1185">Reference proteome</keyword>
<dbReference type="InterPro" id="IPR052159">
    <property type="entry name" value="Competence_DNA_uptake"/>
</dbReference>
<comment type="caution">
    <text evidence="9">The sequence shown here is derived from an EMBL/GenBank/DDBJ whole genome shotgun (WGS) entry which is preliminary data.</text>
</comment>
<dbReference type="Pfam" id="PF13567">
    <property type="entry name" value="DUF4131"/>
    <property type="match status" value="1"/>
</dbReference>
<proteinExistence type="predicted"/>
<comment type="subcellular location">
    <subcellularLocation>
        <location evidence="1">Cell membrane</location>
        <topology evidence="1">Multi-pass membrane protein</topology>
    </subcellularLocation>
</comment>
<dbReference type="PANTHER" id="PTHR30619:SF1">
    <property type="entry name" value="RECOMBINATION PROTEIN 2"/>
    <property type="match status" value="1"/>
</dbReference>
<dbReference type="NCBIfam" id="TIGR00360">
    <property type="entry name" value="ComEC_N-term"/>
    <property type="match status" value="1"/>
</dbReference>
<dbReference type="AlphaFoldDB" id="A0A4Q0XG22"/>
<feature type="transmembrane region" description="Helical" evidence="6">
    <location>
        <begin position="255"/>
        <end position="278"/>
    </location>
</feature>
<evidence type="ECO:0000259" key="7">
    <source>
        <dbReference type="Pfam" id="PF03772"/>
    </source>
</evidence>
<dbReference type="Proteomes" id="UP000289792">
    <property type="component" value="Unassembled WGS sequence"/>
</dbReference>
<keyword evidence="2" id="KW-1003">Cell membrane</keyword>
<gene>
    <name evidence="9" type="ORF">ESZ48_10245</name>
</gene>
<evidence type="ECO:0000313" key="10">
    <source>
        <dbReference type="Proteomes" id="UP000289792"/>
    </source>
</evidence>
<dbReference type="GO" id="GO:0005886">
    <property type="term" value="C:plasma membrane"/>
    <property type="evidence" value="ECO:0007669"/>
    <property type="project" value="UniProtKB-SubCell"/>
</dbReference>
<feature type="domain" description="ComEC/Rec2-related protein" evidence="7">
    <location>
        <begin position="235"/>
        <end position="503"/>
    </location>
</feature>
<evidence type="ECO:0000256" key="5">
    <source>
        <dbReference type="ARBA" id="ARBA00023136"/>
    </source>
</evidence>
<sequence>MKLLNFALIKITICLIVGILFAHYFNFSYTYTLALTLILILGLSVLLIVERARLVKSVAFGVLTIFTFLGIGILSYQLHDQKSFKQHYTQHIDPAKDTIETISFQIREVLKPGVFHDKYSVDILTINDRQLVGKTLLNVQRDSLLQAYKVDAVFVTTSPLTHLNPPINPNQFDYKKYLEKQYIYHQIFTDHHELLPVYSETHTIFGYAAQLRTHINSKLKFYNFRPDELALINALLLGQRQDISPEIFNSYSKAGAIHILAVSGLHVGIVLLLLNSLFRPLEYLKHGKTLKTLLILLILWGFAIVAGLSASVTRAVMMFSIVAIGMNLKRPTNIYNTLAISMFFLLLFKPLFLFDVGFQMSYLAVIAIVSFQPFLEKLWQPSFKPAKTLWQIFTVTLAAQFGVVPISLFYFHQFPGLFFLSNLVIIPVLGIILGMGIIVILLAAINLLPVWIADIYGGIISTMNSFVRWVSLQERFIFTDLSFSLLQVLAAYLLIMTLVMVSKKQNFKRLALAMLAVLMFQSVLIFEEKKNQTEEFVVFHKSRYSLIGIKKNATLAVSHNFDSLTSSRDNIIKNYKIGNAIKEIANETLEHVYLFGNKRILVVDSLGIYRIPEFNPDYVVLRNSPKINLNRLLDSIKPQLIIADGSNYKSYLKRWELSCLQQNTPFHLTGREGAFVLKNE</sequence>
<evidence type="ECO:0000256" key="6">
    <source>
        <dbReference type="SAM" id="Phobius"/>
    </source>
</evidence>
<feature type="transmembrane region" description="Helical" evidence="6">
    <location>
        <begin position="483"/>
        <end position="501"/>
    </location>
</feature>
<reference evidence="9 10" key="1">
    <citation type="submission" date="2019-01" db="EMBL/GenBank/DDBJ databases">
        <title>Genome sequence of the Antarctic species Gelidibacter gilvus ACAM 158(T).</title>
        <authorList>
            <person name="Bowman J.P."/>
        </authorList>
    </citation>
    <scope>NUCLEOTIDE SEQUENCE [LARGE SCALE GENOMIC DNA]</scope>
    <source>
        <strain evidence="9 10">IC158</strain>
    </source>
</reference>
<keyword evidence="5 6" id="KW-0472">Membrane</keyword>
<keyword evidence="4 6" id="KW-1133">Transmembrane helix</keyword>
<evidence type="ECO:0000256" key="3">
    <source>
        <dbReference type="ARBA" id="ARBA00022692"/>
    </source>
</evidence>
<feature type="domain" description="DUF4131" evidence="8">
    <location>
        <begin position="32"/>
        <end position="190"/>
    </location>
</feature>
<evidence type="ECO:0000256" key="2">
    <source>
        <dbReference type="ARBA" id="ARBA00022475"/>
    </source>
</evidence>
<feature type="transmembrane region" description="Helical" evidence="6">
    <location>
        <begin position="389"/>
        <end position="411"/>
    </location>
</feature>
<feature type="transmembrane region" description="Helical" evidence="6">
    <location>
        <begin position="31"/>
        <end position="49"/>
    </location>
</feature>
<evidence type="ECO:0000259" key="8">
    <source>
        <dbReference type="Pfam" id="PF13567"/>
    </source>
</evidence>